<comment type="caution">
    <text evidence="2">The sequence shown here is derived from an EMBL/GenBank/DDBJ whole genome shotgun (WGS) entry which is preliminary data.</text>
</comment>
<accession>A0AAN7BIM0</accession>
<proteinExistence type="predicted"/>
<reference evidence="2" key="1">
    <citation type="journal article" date="2023" name="Mol. Phylogenet. Evol.">
        <title>Genome-scale phylogeny and comparative genomics of the fungal order Sordariales.</title>
        <authorList>
            <person name="Hensen N."/>
            <person name="Bonometti L."/>
            <person name="Westerberg I."/>
            <person name="Brannstrom I.O."/>
            <person name="Guillou S."/>
            <person name="Cros-Aarteil S."/>
            <person name="Calhoun S."/>
            <person name="Haridas S."/>
            <person name="Kuo A."/>
            <person name="Mondo S."/>
            <person name="Pangilinan J."/>
            <person name="Riley R."/>
            <person name="LaButti K."/>
            <person name="Andreopoulos B."/>
            <person name="Lipzen A."/>
            <person name="Chen C."/>
            <person name="Yan M."/>
            <person name="Daum C."/>
            <person name="Ng V."/>
            <person name="Clum A."/>
            <person name="Steindorff A."/>
            <person name="Ohm R.A."/>
            <person name="Martin F."/>
            <person name="Silar P."/>
            <person name="Natvig D.O."/>
            <person name="Lalanne C."/>
            <person name="Gautier V."/>
            <person name="Ament-Velasquez S.L."/>
            <person name="Kruys A."/>
            <person name="Hutchinson M.I."/>
            <person name="Powell A.J."/>
            <person name="Barry K."/>
            <person name="Miller A.N."/>
            <person name="Grigoriev I.V."/>
            <person name="Debuchy R."/>
            <person name="Gladieux P."/>
            <person name="Hiltunen Thoren M."/>
            <person name="Johannesson H."/>
        </authorList>
    </citation>
    <scope>NUCLEOTIDE SEQUENCE</scope>
    <source>
        <strain evidence="2">CBS 990.96</strain>
    </source>
</reference>
<dbReference type="GO" id="GO:0016787">
    <property type="term" value="F:hydrolase activity"/>
    <property type="evidence" value="ECO:0007669"/>
    <property type="project" value="InterPro"/>
</dbReference>
<dbReference type="PANTHER" id="PTHR17630">
    <property type="entry name" value="DIENELACTONE HYDROLASE"/>
    <property type="match status" value="1"/>
</dbReference>
<gene>
    <name evidence="2" type="ORF">QBC38DRAFT_34389</name>
</gene>
<reference evidence="2" key="2">
    <citation type="submission" date="2023-05" db="EMBL/GenBank/DDBJ databases">
        <authorList>
            <consortium name="Lawrence Berkeley National Laboratory"/>
            <person name="Steindorff A."/>
            <person name="Hensen N."/>
            <person name="Bonometti L."/>
            <person name="Westerberg I."/>
            <person name="Brannstrom I.O."/>
            <person name="Guillou S."/>
            <person name="Cros-Aarteil S."/>
            <person name="Calhoun S."/>
            <person name="Haridas S."/>
            <person name="Kuo A."/>
            <person name="Mondo S."/>
            <person name="Pangilinan J."/>
            <person name="Riley R."/>
            <person name="Labutti K."/>
            <person name="Andreopoulos B."/>
            <person name="Lipzen A."/>
            <person name="Chen C."/>
            <person name="Yanf M."/>
            <person name="Daum C."/>
            <person name="Ng V."/>
            <person name="Clum A."/>
            <person name="Ohm R."/>
            <person name="Martin F."/>
            <person name="Silar P."/>
            <person name="Natvig D."/>
            <person name="Lalanne C."/>
            <person name="Gautier V."/>
            <person name="Ament-Velasquez S.L."/>
            <person name="Kruys A."/>
            <person name="Hutchinson M.I."/>
            <person name="Powell A.J."/>
            <person name="Barry K."/>
            <person name="Miller A.N."/>
            <person name="Grigoriev I.V."/>
            <person name="Debuchy R."/>
            <person name="Gladieux P."/>
            <person name="Thoren M.H."/>
            <person name="Johannesson H."/>
        </authorList>
    </citation>
    <scope>NUCLEOTIDE SEQUENCE</scope>
    <source>
        <strain evidence="2">CBS 990.96</strain>
    </source>
</reference>
<evidence type="ECO:0000259" key="1">
    <source>
        <dbReference type="Pfam" id="PF01738"/>
    </source>
</evidence>
<keyword evidence="3" id="KW-1185">Reference proteome</keyword>
<dbReference type="Pfam" id="PF01738">
    <property type="entry name" value="DLH"/>
    <property type="match status" value="1"/>
</dbReference>
<name>A0AAN7BIM0_9PEZI</name>
<dbReference type="PANTHER" id="PTHR17630:SF105">
    <property type="entry name" value="DIENELACTONE HYDROLASE FAMILY PROTEIN (AFU_ORTHOLOGUE AFUA_4G08790)"/>
    <property type="match status" value="1"/>
</dbReference>
<dbReference type="Proteomes" id="UP001301958">
    <property type="component" value="Unassembled WGS sequence"/>
</dbReference>
<dbReference type="Gene3D" id="3.40.50.1820">
    <property type="entry name" value="alpha/beta hydrolase"/>
    <property type="match status" value="1"/>
</dbReference>
<dbReference type="SUPFAM" id="SSF53474">
    <property type="entry name" value="alpha/beta-Hydrolases"/>
    <property type="match status" value="1"/>
</dbReference>
<feature type="domain" description="Dienelactone hydrolase" evidence="1">
    <location>
        <begin position="33"/>
        <end position="272"/>
    </location>
</feature>
<sequence length="288" mass="32057">MQAPFCKDCFTGTRPEDVEIHGTEEKIHGFKTYVARPSNSSTSNPASPKNVIVYIPDAFGWATKHARILADSYATRVNCLVYLPDFMAGTPLSESFLETKDTSLSFFSKILKFLRLGPALLFFFLRNNRGASHPRILAFLRAIRPEFDKVGVAGFCWGGMHSILVTHDVDQNKLDGKFLVDCAFSAHPGMLSFPKDIEAVKQPLSVANGDDDEYMGRENMGTLIRILEAKGAEVGQEGNYEVIVYPGAKHGFAVRGDYSDPKQRQQRDASEDQAGVWFQKWFGSQQAC</sequence>
<evidence type="ECO:0000313" key="2">
    <source>
        <dbReference type="EMBL" id="KAK4223991.1"/>
    </source>
</evidence>
<protein>
    <submittedName>
        <fullName evidence="2">Protein AIM2</fullName>
    </submittedName>
</protein>
<evidence type="ECO:0000313" key="3">
    <source>
        <dbReference type="Proteomes" id="UP001301958"/>
    </source>
</evidence>
<organism evidence="2 3">
    <name type="scientific">Podospora fimiseda</name>
    <dbReference type="NCBI Taxonomy" id="252190"/>
    <lineage>
        <taxon>Eukaryota</taxon>
        <taxon>Fungi</taxon>
        <taxon>Dikarya</taxon>
        <taxon>Ascomycota</taxon>
        <taxon>Pezizomycotina</taxon>
        <taxon>Sordariomycetes</taxon>
        <taxon>Sordariomycetidae</taxon>
        <taxon>Sordariales</taxon>
        <taxon>Podosporaceae</taxon>
        <taxon>Podospora</taxon>
    </lineage>
</organism>
<dbReference type="EMBL" id="MU865407">
    <property type="protein sequence ID" value="KAK4223991.1"/>
    <property type="molecule type" value="Genomic_DNA"/>
</dbReference>
<dbReference type="AlphaFoldDB" id="A0AAN7BIM0"/>
<dbReference type="InterPro" id="IPR002925">
    <property type="entry name" value="Dienelactn_hydro"/>
</dbReference>
<dbReference type="InterPro" id="IPR029058">
    <property type="entry name" value="AB_hydrolase_fold"/>
</dbReference>